<dbReference type="SMART" id="SM00317">
    <property type="entry name" value="SET"/>
    <property type="match status" value="1"/>
</dbReference>
<evidence type="ECO:0000259" key="2">
    <source>
        <dbReference type="PROSITE" id="PS50280"/>
    </source>
</evidence>
<dbReference type="PROSITE" id="PS50280">
    <property type="entry name" value="SET"/>
    <property type="match status" value="1"/>
</dbReference>
<dbReference type="AlphaFoldDB" id="A0A9P5ACE3"/>
<name>A0A9P5ACE3_9HYPO</name>
<dbReference type="Gene3D" id="2.170.270.10">
    <property type="entry name" value="SET domain"/>
    <property type="match status" value="1"/>
</dbReference>
<organism evidence="3 4">
    <name type="scientific">Fusarium beomiforme</name>
    <dbReference type="NCBI Taxonomy" id="44412"/>
    <lineage>
        <taxon>Eukaryota</taxon>
        <taxon>Fungi</taxon>
        <taxon>Dikarya</taxon>
        <taxon>Ascomycota</taxon>
        <taxon>Pezizomycotina</taxon>
        <taxon>Sordariomycetes</taxon>
        <taxon>Hypocreomycetidae</taxon>
        <taxon>Hypocreales</taxon>
        <taxon>Nectriaceae</taxon>
        <taxon>Fusarium</taxon>
        <taxon>Fusarium burgessii species complex</taxon>
    </lineage>
</organism>
<evidence type="ECO:0000313" key="3">
    <source>
        <dbReference type="EMBL" id="KAF4336201.1"/>
    </source>
</evidence>
<sequence>MDGINSQLPDEPVLIPSLASLSIHDIPTLDLQIDLELDQTNNDLKPCGDKETKNTGAQPKGDILPEAIPDETLLSSDNEALEDREQESLDDIATEYGDTSGSEQDFASSSALGSDDEDETTDDLIRYVTAHRDQPFEYVSRFPPLGPLESVDHCRSAEPIGDIFVERATLPLIPSPTTDIIFQNDFFIVKRSLIAGWGAFAAKDLKFKDKILVEKPLLTANNITLYKEFDNLDRTLQKIAMSLHANSYCKFRNIKAVWTTNCFSTGEHDEAGLFPIASRFNHSCHPSQNVEYHYNSVEEVLEMTAKADVVKAGEELTISYGVGLTPAELFYRYGFKCNCGECPGWTQEDEKFMW</sequence>
<reference evidence="3" key="2">
    <citation type="submission" date="2020-02" db="EMBL/GenBank/DDBJ databases">
        <title>Identification and distribution of gene clusters putatively required for synthesis of sphingolipid metabolism inhibitors in phylogenetically diverse species of the filamentous fungus Fusarium.</title>
        <authorList>
            <person name="Kim H.-S."/>
            <person name="Busman M."/>
            <person name="Brown D.W."/>
            <person name="Divon H."/>
            <person name="Uhlig S."/>
            <person name="Proctor R.H."/>
        </authorList>
    </citation>
    <scope>NUCLEOTIDE SEQUENCE</scope>
    <source>
        <strain evidence="3">NRRL 25174</strain>
    </source>
</reference>
<dbReference type="Proteomes" id="UP000730481">
    <property type="component" value="Unassembled WGS sequence"/>
</dbReference>
<dbReference type="OrthoDB" id="3180714at2759"/>
<feature type="region of interest" description="Disordered" evidence="1">
    <location>
        <begin position="42"/>
        <end position="74"/>
    </location>
</feature>
<evidence type="ECO:0000313" key="4">
    <source>
        <dbReference type="Proteomes" id="UP000730481"/>
    </source>
</evidence>
<dbReference type="CDD" id="cd20071">
    <property type="entry name" value="SET_SMYD"/>
    <property type="match status" value="1"/>
</dbReference>
<evidence type="ECO:0000256" key="1">
    <source>
        <dbReference type="SAM" id="MobiDB-lite"/>
    </source>
</evidence>
<comment type="caution">
    <text evidence="3">The sequence shown here is derived from an EMBL/GenBank/DDBJ whole genome shotgun (WGS) entry which is preliminary data.</text>
</comment>
<proteinExistence type="predicted"/>
<accession>A0A9P5ACE3</accession>
<keyword evidence="4" id="KW-1185">Reference proteome</keyword>
<dbReference type="PANTHER" id="PTHR47332:SF2">
    <property type="entry name" value="SET-6"/>
    <property type="match status" value="1"/>
</dbReference>
<gene>
    <name evidence="3" type="ORF">FBEOM_9927</name>
</gene>
<dbReference type="Pfam" id="PF00856">
    <property type="entry name" value="SET"/>
    <property type="match status" value="1"/>
</dbReference>
<dbReference type="SUPFAM" id="SSF82199">
    <property type="entry name" value="SET domain"/>
    <property type="match status" value="1"/>
</dbReference>
<dbReference type="InterPro" id="IPR001214">
    <property type="entry name" value="SET_dom"/>
</dbReference>
<feature type="domain" description="SET" evidence="2">
    <location>
        <begin position="185"/>
        <end position="321"/>
    </location>
</feature>
<dbReference type="PANTHER" id="PTHR47332">
    <property type="entry name" value="SET DOMAIN-CONTAINING PROTEIN 5"/>
    <property type="match status" value="1"/>
</dbReference>
<feature type="region of interest" description="Disordered" evidence="1">
    <location>
        <begin position="95"/>
        <end position="119"/>
    </location>
</feature>
<dbReference type="InterPro" id="IPR046341">
    <property type="entry name" value="SET_dom_sf"/>
</dbReference>
<feature type="compositionally biased region" description="Polar residues" evidence="1">
    <location>
        <begin position="97"/>
        <end position="112"/>
    </location>
</feature>
<dbReference type="EMBL" id="PVQB02000512">
    <property type="protein sequence ID" value="KAF4336201.1"/>
    <property type="molecule type" value="Genomic_DNA"/>
</dbReference>
<dbReference type="InterPro" id="IPR053185">
    <property type="entry name" value="SET_domain_protein"/>
</dbReference>
<reference evidence="3" key="1">
    <citation type="journal article" date="2017" name="Mycologia">
        <title>Fusarium algeriense, sp. nov., a novel toxigenic crown rot pathogen of durum wheat from Algeria is nested in the Fusarium burgessii species complex.</title>
        <authorList>
            <person name="Laraba I."/>
            <person name="Keddad A."/>
            <person name="Boureghda H."/>
            <person name="Abdallah N."/>
            <person name="Vaughan M.M."/>
            <person name="Proctor R.H."/>
            <person name="Busman M."/>
            <person name="O'Donnell K."/>
        </authorList>
    </citation>
    <scope>NUCLEOTIDE SEQUENCE</scope>
    <source>
        <strain evidence="3">NRRL 25174</strain>
    </source>
</reference>
<protein>
    <submittedName>
        <fullName evidence="3">Set 5</fullName>
    </submittedName>
</protein>